<accession>A0ABD5YLD8</accession>
<dbReference type="EMBL" id="JBHTAX010000001">
    <property type="protein sequence ID" value="MFC7190040.1"/>
    <property type="molecule type" value="Genomic_DNA"/>
</dbReference>
<dbReference type="Proteomes" id="UP001596417">
    <property type="component" value="Unassembled WGS sequence"/>
</dbReference>
<dbReference type="InterPro" id="IPR015943">
    <property type="entry name" value="WD40/YVTN_repeat-like_dom_sf"/>
</dbReference>
<evidence type="ECO:0000313" key="2">
    <source>
        <dbReference type="Proteomes" id="UP001596417"/>
    </source>
</evidence>
<dbReference type="RefSeq" id="WP_390205402.1">
    <property type="nucleotide sequence ID" value="NZ_JBHSZC010000001.1"/>
</dbReference>
<organism evidence="1 2">
    <name type="scientific">Halocatena marina</name>
    <dbReference type="NCBI Taxonomy" id="2934937"/>
    <lineage>
        <taxon>Archaea</taxon>
        <taxon>Methanobacteriati</taxon>
        <taxon>Methanobacteriota</taxon>
        <taxon>Stenosarchaea group</taxon>
        <taxon>Halobacteria</taxon>
        <taxon>Halobacteriales</taxon>
        <taxon>Natronomonadaceae</taxon>
        <taxon>Halocatena</taxon>
    </lineage>
</organism>
<keyword evidence="2" id="KW-1185">Reference proteome</keyword>
<comment type="caution">
    <text evidence="1">The sequence shown here is derived from an EMBL/GenBank/DDBJ whole genome shotgun (WGS) entry which is preliminary data.</text>
</comment>
<dbReference type="Gene3D" id="2.130.10.10">
    <property type="entry name" value="YVTN repeat-like/Quinoprotein amine dehydrogenase"/>
    <property type="match status" value="1"/>
</dbReference>
<gene>
    <name evidence="1" type="ORF">ACFQL7_09335</name>
</gene>
<evidence type="ECO:0000313" key="1">
    <source>
        <dbReference type="EMBL" id="MFC7190040.1"/>
    </source>
</evidence>
<dbReference type="SUPFAM" id="SSF50998">
    <property type="entry name" value="Quinoprotein alcohol dehydrogenase-like"/>
    <property type="match status" value="1"/>
</dbReference>
<proteinExistence type="predicted"/>
<reference evidence="1 2" key="1">
    <citation type="journal article" date="2019" name="Int. J. Syst. Evol. Microbiol.">
        <title>The Global Catalogue of Microorganisms (GCM) 10K type strain sequencing project: providing services to taxonomists for standard genome sequencing and annotation.</title>
        <authorList>
            <consortium name="The Broad Institute Genomics Platform"/>
            <consortium name="The Broad Institute Genome Sequencing Center for Infectious Disease"/>
            <person name="Wu L."/>
            <person name="Ma J."/>
        </authorList>
    </citation>
    <scope>NUCLEOTIDE SEQUENCE [LARGE SCALE GENOMIC DNA]</scope>
    <source>
        <strain evidence="1 2">RDMS1</strain>
    </source>
</reference>
<dbReference type="AlphaFoldDB" id="A0ABD5YLD8"/>
<name>A0ABD5YLD8_9EURY</name>
<protein>
    <submittedName>
        <fullName evidence="1">PQQ-binding-like beta-propeller repeat protein</fullName>
    </submittedName>
</protein>
<dbReference type="InterPro" id="IPR011047">
    <property type="entry name" value="Quinoprotein_ADH-like_sf"/>
</dbReference>
<sequence>MAQRRLDRIDPAVCSPAIADGVIYIPVEDEGLTAIDTRDGSVLWQFVPSDRAGPGSPAALADGTLYTLGSDHLYALEEA</sequence>